<evidence type="ECO:0000256" key="5">
    <source>
        <dbReference type="ARBA" id="ARBA00038359"/>
    </source>
</evidence>
<reference evidence="8 9" key="1">
    <citation type="submission" date="2015-11" db="EMBL/GenBank/DDBJ databases">
        <title>Aspergillus lentulus strain IFM 54703T.</title>
        <authorList>
            <person name="Kusuya Y."/>
            <person name="Sakai K."/>
            <person name="Kamei K."/>
            <person name="Takahashi H."/>
            <person name="Yaguchi T."/>
        </authorList>
    </citation>
    <scope>NUCLEOTIDE SEQUENCE [LARGE SCALE GENOMIC DNA]</scope>
    <source>
        <strain evidence="8 9">IFM 54703</strain>
    </source>
</reference>
<dbReference type="AlphaFoldDB" id="A0AAN4TAX3"/>
<dbReference type="InterPro" id="IPR052337">
    <property type="entry name" value="SAT4-like"/>
</dbReference>
<dbReference type="PANTHER" id="PTHR33048:SF140">
    <property type="entry name" value="ATPASE, PUTATIVE (EUROFUNG)-RELATED"/>
    <property type="match status" value="1"/>
</dbReference>
<accession>A0AAN4TAX3</accession>
<keyword evidence="3 6" id="KW-1133">Transmembrane helix</keyword>
<comment type="caution">
    <text evidence="8">The sequence shown here is derived from an EMBL/GenBank/DDBJ whole genome shotgun (WGS) entry which is preliminary data.</text>
</comment>
<dbReference type="EMBL" id="BCLY01000009">
    <property type="protein sequence ID" value="GAQ07643.1"/>
    <property type="molecule type" value="Genomic_DNA"/>
</dbReference>
<dbReference type="Pfam" id="PF20684">
    <property type="entry name" value="Fung_rhodopsin"/>
    <property type="match status" value="1"/>
</dbReference>
<sequence>MVFLCLSFTAVALRCFVRLRLVKAFGWDDGLMVLAMLFNIWFAICGLAGSVAGIGKRFDQFDSVEDAHTALLHEQWWWLGQSAYVWVVATARISIAMLLLRLTAQRRESVVMYSVIGLTATVGLAFWLILTLQCDPVREFWQRTGRGHCIDTQYVLDIAYLYSATACLCDFTLGLFPVYLLRHLHTSRRTKWAIRVILSMGCIAGAAVAARIPYLPDYKNPDFLYATTGIAISSNIEAGLGIMAGSLITLRPLMRWLRDVSHRFKHPPRKKQMQFVKMAANTDSISRHGLGLSPTTSEYHYQGMQHFRDIICKEAAKSKHDYVIFSNIDEYTFLRDFDESQRQSYSDFFPQVRTLVARMPASEVHEEAHAELNNTLMIKLAAMNVRSQLRSLIGADVVTPTRTKKPDQSYKPVKFPADYSGHWPSMVVETAFSESQSKLANDARWWLNASGGELKTVITIAAQKKREAIAIDKWEAISRPTRGDPGKMVPEVVQKVTMTREGGDAPVRITGAPLIIGFEKLFLRPAEEEKGEGDVVFSHDNLAEIADLVWNGLNTSN</sequence>
<organism evidence="8 9">
    <name type="scientific">Aspergillus lentulus</name>
    <dbReference type="NCBI Taxonomy" id="293939"/>
    <lineage>
        <taxon>Eukaryota</taxon>
        <taxon>Fungi</taxon>
        <taxon>Dikarya</taxon>
        <taxon>Ascomycota</taxon>
        <taxon>Pezizomycotina</taxon>
        <taxon>Eurotiomycetes</taxon>
        <taxon>Eurotiomycetidae</taxon>
        <taxon>Eurotiales</taxon>
        <taxon>Aspergillaceae</taxon>
        <taxon>Aspergillus</taxon>
        <taxon>Aspergillus subgen. Fumigati</taxon>
    </lineage>
</organism>
<keyword evidence="2 6" id="KW-0812">Transmembrane</keyword>
<evidence type="ECO:0000256" key="6">
    <source>
        <dbReference type="SAM" id="Phobius"/>
    </source>
</evidence>
<evidence type="ECO:0000256" key="2">
    <source>
        <dbReference type="ARBA" id="ARBA00022692"/>
    </source>
</evidence>
<name>A0AAN4TAX3_ASPLE</name>
<protein>
    <recommendedName>
        <fullName evidence="7">Rhodopsin domain-containing protein</fullName>
    </recommendedName>
</protein>
<feature type="transmembrane region" description="Helical" evidence="6">
    <location>
        <begin position="83"/>
        <end position="103"/>
    </location>
</feature>
<feature type="transmembrane region" description="Helical" evidence="6">
    <location>
        <begin position="192"/>
        <end position="212"/>
    </location>
</feature>
<dbReference type="GO" id="GO:0016020">
    <property type="term" value="C:membrane"/>
    <property type="evidence" value="ECO:0007669"/>
    <property type="project" value="UniProtKB-SubCell"/>
</dbReference>
<dbReference type="InterPro" id="IPR049326">
    <property type="entry name" value="Rhodopsin_dom_fungi"/>
</dbReference>
<proteinExistence type="inferred from homology"/>
<evidence type="ECO:0000256" key="1">
    <source>
        <dbReference type="ARBA" id="ARBA00004141"/>
    </source>
</evidence>
<dbReference type="PANTHER" id="PTHR33048">
    <property type="entry name" value="PTH11-LIKE INTEGRAL MEMBRANE PROTEIN (AFU_ORTHOLOGUE AFUA_5G11245)"/>
    <property type="match status" value="1"/>
</dbReference>
<evidence type="ECO:0000259" key="7">
    <source>
        <dbReference type="Pfam" id="PF20684"/>
    </source>
</evidence>
<gene>
    <name evidence="8" type="ORF">ALT_4964</name>
</gene>
<dbReference type="Proteomes" id="UP000051487">
    <property type="component" value="Unassembled WGS sequence"/>
</dbReference>
<comment type="similarity">
    <text evidence="5">Belongs to the SAT4 family.</text>
</comment>
<evidence type="ECO:0000313" key="9">
    <source>
        <dbReference type="Proteomes" id="UP000051487"/>
    </source>
</evidence>
<feature type="transmembrane region" description="Helical" evidence="6">
    <location>
        <begin position="160"/>
        <end position="180"/>
    </location>
</feature>
<feature type="domain" description="Rhodopsin" evidence="7">
    <location>
        <begin position="13"/>
        <end position="255"/>
    </location>
</feature>
<feature type="transmembrane region" description="Helical" evidence="6">
    <location>
        <begin position="110"/>
        <end position="130"/>
    </location>
</feature>
<evidence type="ECO:0000256" key="4">
    <source>
        <dbReference type="ARBA" id="ARBA00023136"/>
    </source>
</evidence>
<evidence type="ECO:0000256" key="3">
    <source>
        <dbReference type="ARBA" id="ARBA00022989"/>
    </source>
</evidence>
<comment type="subcellular location">
    <subcellularLocation>
        <location evidence="1">Membrane</location>
        <topology evidence="1">Multi-pass membrane protein</topology>
    </subcellularLocation>
</comment>
<keyword evidence="4 6" id="KW-0472">Membrane</keyword>
<evidence type="ECO:0000313" key="8">
    <source>
        <dbReference type="EMBL" id="GAQ07643.1"/>
    </source>
</evidence>